<dbReference type="InterPro" id="IPR036737">
    <property type="entry name" value="OmpA-like_sf"/>
</dbReference>
<dbReference type="Gene3D" id="3.40.190.10">
    <property type="entry name" value="Periplasmic binding protein-like II"/>
    <property type="match status" value="1"/>
</dbReference>
<proteinExistence type="inferred from homology"/>
<evidence type="ECO:0000256" key="5">
    <source>
        <dbReference type="ARBA" id="ARBA00023136"/>
    </source>
</evidence>
<dbReference type="InterPro" id="IPR001638">
    <property type="entry name" value="Solute-binding_3/MltF_N"/>
</dbReference>
<dbReference type="Gene3D" id="3.30.1330.60">
    <property type="entry name" value="OmpA-like domain"/>
    <property type="match status" value="1"/>
</dbReference>
<feature type="domain" description="OmpA-like" evidence="8">
    <location>
        <begin position="391"/>
        <end position="512"/>
    </location>
</feature>
<dbReference type="SMART" id="SM00062">
    <property type="entry name" value="PBPb"/>
    <property type="match status" value="1"/>
</dbReference>
<evidence type="ECO:0000313" key="9">
    <source>
        <dbReference type="EMBL" id="MDP5138068.1"/>
    </source>
</evidence>
<dbReference type="InterPro" id="IPR006664">
    <property type="entry name" value="OMP_bac"/>
</dbReference>
<gene>
    <name evidence="9" type="ORF">ORJ04_19135</name>
</gene>
<dbReference type="RefSeq" id="WP_305977243.1">
    <property type="nucleotide sequence ID" value="NZ_JAPJDZ010000091.1"/>
</dbReference>
<name>A0ABT9I3V4_9GAMM</name>
<dbReference type="PROSITE" id="PS51123">
    <property type="entry name" value="OMPA_2"/>
    <property type="match status" value="1"/>
</dbReference>
<dbReference type="Pfam" id="PF00691">
    <property type="entry name" value="OmpA"/>
    <property type="match status" value="1"/>
</dbReference>
<evidence type="ECO:0000259" key="8">
    <source>
        <dbReference type="PROSITE" id="PS51123"/>
    </source>
</evidence>
<accession>A0ABT9I3V4</accession>
<evidence type="ECO:0000256" key="7">
    <source>
        <dbReference type="SAM" id="Phobius"/>
    </source>
</evidence>
<dbReference type="PRINTS" id="PR01021">
    <property type="entry name" value="OMPADOMAIN"/>
</dbReference>
<evidence type="ECO:0000256" key="6">
    <source>
        <dbReference type="PROSITE-ProRule" id="PRU00473"/>
    </source>
</evidence>
<evidence type="ECO:0000256" key="3">
    <source>
        <dbReference type="ARBA" id="ARBA00010742"/>
    </source>
</evidence>
<dbReference type="InterPro" id="IPR006665">
    <property type="entry name" value="OmpA-like"/>
</dbReference>
<evidence type="ECO:0000256" key="1">
    <source>
        <dbReference type="ARBA" id="ARBA00004370"/>
    </source>
</evidence>
<dbReference type="SUPFAM" id="SSF53850">
    <property type="entry name" value="Periplasmic binding protein-like II"/>
    <property type="match status" value="1"/>
</dbReference>
<dbReference type="PANTHER" id="PTHR30024">
    <property type="entry name" value="ALIPHATIC SULFONATES-BINDING PROTEIN-RELATED"/>
    <property type="match status" value="1"/>
</dbReference>
<comment type="caution">
    <text evidence="9">The sequence shown here is derived from an EMBL/GenBank/DDBJ whole genome shotgun (WGS) entry which is preliminary data.</text>
</comment>
<feature type="transmembrane region" description="Helical" evidence="7">
    <location>
        <begin position="7"/>
        <end position="24"/>
    </location>
</feature>
<evidence type="ECO:0000313" key="10">
    <source>
        <dbReference type="Proteomes" id="UP001231109"/>
    </source>
</evidence>
<dbReference type="Pfam" id="PF12974">
    <property type="entry name" value="Phosphonate-bd"/>
    <property type="match status" value="1"/>
</dbReference>
<dbReference type="CDD" id="cd07185">
    <property type="entry name" value="OmpA_C-like"/>
    <property type="match status" value="1"/>
</dbReference>
<comment type="subcellular location">
    <subcellularLocation>
        <location evidence="1">Membrane</location>
    </subcellularLocation>
    <subcellularLocation>
        <location evidence="2">Periplasm</location>
    </subcellularLocation>
</comment>
<keyword evidence="7" id="KW-1133">Transmembrane helix</keyword>
<dbReference type="SUPFAM" id="SSF103088">
    <property type="entry name" value="OmpA-like"/>
    <property type="match status" value="1"/>
</dbReference>
<dbReference type="PANTHER" id="PTHR30024:SF47">
    <property type="entry name" value="TAURINE-BINDING PERIPLASMIC PROTEIN"/>
    <property type="match status" value="1"/>
</dbReference>
<keyword evidence="10" id="KW-1185">Reference proteome</keyword>
<evidence type="ECO:0000256" key="2">
    <source>
        <dbReference type="ARBA" id="ARBA00004418"/>
    </source>
</evidence>
<dbReference type="EMBL" id="JAPJDZ010000091">
    <property type="protein sequence ID" value="MDP5138068.1"/>
    <property type="molecule type" value="Genomic_DNA"/>
</dbReference>
<organism evidence="9 10">
    <name type="scientific">Rheinheimera baltica</name>
    <dbReference type="NCBI Taxonomy" id="67576"/>
    <lineage>
        <taxon>Bacteria</taxon>
        <taxon>Pseudomonadati</taxon>
        <taxon>Pseudomonadota</taxon>
        <taxon>Gammaproteobacteria</taxon>
        <taxon>Chromatiales</taxon>
        <taxon>Chromatiaceae</taxon>
        <taxon>Rheinheimera</taxon>
    </lineage>
</organism>
<keyword evidence="7" id="KW-0812">Transmembrane</keyword>
<keyword evidence="5 6" id="KW-0472">Membrane</keyword>
<protein>
    <submittedName>
        <fullName evidence="9">Phosphate ABC transporter substrate-binding/OmpA family protein</fullName>
    </submittedName>
</protein>
<dbReference type="Proteomes" id="UP001231109">
    <property type="component" value="Unassembled WGS sequence"/>
</dbReference>
<sequence length="513" mass="56600">MNHARSAMVLFLLGAIAIGGYYLFKEQHLENAFKASSDASGAKDRIRIAVDSWVGYYPLCSAELKKRLRELGYVLECVDDGADYPGRMKQLQQGNIDFAVATVDSYIVAGAAVRYPGVIVSVIDESKGGDAIIARKTRFASLNDLKTGDIKVALTPSSPSEFLAKSLAVHFDLPPLAKSKPWLVATDGSAQALQALQQGQVDVAVLWEPDVSRALQDKQFHRLIGTEQTERMVVDVLVAQRDLVAKKPELVSVFLQQYFRVLKRYRDEPKLLQQELVLHTGLAEADVDTMVKGVAWASLTDNALTWMAHDAKVPSKEAAISSIESVISVLTDYGDLNRNPLPDADPYRLLNSSFVHQLHLQSNAGFTGAADALPQAKQNYAALSAAQWQNMREVGTLKLRAINFSSGSDVLSLDDKTRLDEIASTLSHYPHFYIDIRGHSGVRGDAAANRQLSQDRADAVARYLELTHSFAINRMRAQGVGGEQPLARQPGESERSYFYRLPRVELIFLTEQL</sequence>
<reference evidence="9 10" key="1">
    <citation type="submission" date="2022-11" db="EMBL/GenBank/DDBJ databases">
        <title>Viruses from the air-sea interface of a natural surface slick.</title>
        <authorList>
            <person name="Rahlff J."/>
            <person name="Holmfeldt K."/>
        </authorList>
    </citation>
    <scope>NUCLEOTIDE SEQUENCE [LARGE SCALE GENOMIC DNA]</scope>
    <source>
        <strain evidence="9 10">SMS4</strain>
    </source>
</reference>
<comment type="similarity">
    <text evidence="3">Belongs to the bacterial solute-binding protein SsuA/TauA family.</text>
</comment>
<evidence type="ECO:0000256" key="4">
    <source>
        <dbReference type="ARBA" id="ARBA00022729"/>
    </source>
</evidence>
<keyword evidence="4" id="KW-0732">Signal</keyword>